<dbReference type="GO" id="GO:0003723">
    <property type="term" value="F:RNA binding"/>
    <property type="evidence" value="ECO:0007669"/>
    <property type="project" value="TreeGrafter"/>
</dbReference>
<dbReference type="GO" id="GO:0032040">
    <property type="term" value="C:small-subunit processome"/>
    <property type="evidence" value="ECO:0007669"/>
    <property type="project" value="TreeGrafter"/>
</dbReference>
<dbReference type="Gene3D" id="2.130.10.10">
    <property type="entry name" value="YVTN repeat-like/Quinoprotein amine dehydrogenase"/>
    <property type="match status" value="3"/>
</dbReference>
<dbReference type="KEGG" id="sla:SERLADRAFT_445414"/>
<accession>F8NGZ0</accession>
<evidence type="ECO:0000313" key="2">
    <source>
        <dbReference type="EMBL" id="EGO29632.1"/>
    </source>
</evidence>
<dbReference type="AlphaFoldDB" id="F8NGZ0"/>
<feature type="region of interest" description="Disordered" evidence="1">
    <location>
        <begin position="235"/>
        <end position="267"/>
    </location>
</feature>
<dbReference type="InterPro" id="IPR036322">
    <property type="entry name" value="WD40_repeat_dom_sf"/>
</dbReference>
<dbReference type="PANTHER" id="PTHR44163:SF1">
    <property type="entry name" value="U3 SMALL NUCLEOLAR RNA-ASSOCIATED PROTEIN 4 HOMOLOG"/>
    <property type="match status" value="1"/>
</dbReference>
<dbReference type="OrthoDB" id="8883818at2759"/>
<dbReference type="InterPro" id="IPR046351">
    <property type="entry name" value="UTP4"/>
</dbReference>
<dbReference type="RefSeq" id="XP_007313874.1">
    <property type="nucleotide sequence ID" value="XM_007313812.1"/>
</dbReference>
<feature type="compositionally biased region" description="Basic and acidic residues" evidence="1">
    <location>
        <begin position="243"/>
        <end position="252"/>
    </location>
</feature>
<proteinExistence type="predicted"/>
<protein>
    <submittedName>
        <fullName evidence="2">Uncharacterized protein</fullName>
    </submittedName>
</protein>
<dbReference type="EMBL" id="GL945429">
    <property type="protein sequence ID" value="EGO29632.1"/>
    <property type="molecule type" value="Genomic_DNA"/>
</dbReference>
<feature type="compositionally biased region" description="Acidic residues" evidence="1">
    <location>
        <begin position="254"/>
        <end position="267"/>
    </location>
</feature>
<dbReference type="InterPro" id="IPR001680">
    <property type="entry name" value="WD40_rpt"/>
</dbReference>
<dbReference type="Pfam" id="PF00400">
    <property type="entry name" value="WD40"/>
    <property type="match status" value="3"/>
</dbReference>
<name>F8NGZ0_SERL9</name>
<sequence length="897" mass="98756">MCGGELEIAKRSYQAKTACKSDKSLENLKEKNMGDLTSFAVHRCRFIDFAPSPINALAFPPLPLPSLKGKTPENERARTREKLFGTLAVGRANGDIELCEWSGEEGAHQSAQAWVVQKTLAGPSPSKVDSLAFTLRHPDTFTPTHVPSHSDLRLFSSGGGSEVVEWDLQRGCVRRTISSQGGSIWCIAANPASTLLALGCEDGSVHLLSLAADTLTHHRRFDRVKSRLLSLAWGPPVPRPPRRKNDAQKNGDLDASDDEDDDEDEWSDSWLVTGGSDSCLRKWNVATGGVLYKMGTDKVRGERTLVWAVGVLGDGTIVSGDSLGSVKFWDSKMCTQLQSFTAHGADVLCLTIGPEGHTVYTSGVDQKTVQFSYVASDPTKPSSAPSSPSRWIQSCSRRMHSHDVRSLAIWPPYSPLPHSYNRKIYNGQPIAPVLASAGLDMSVVLTPALSTMMTTSMIAPRIVNPLATSAVSTFEDAYYRRVPYSSTICVARRARLIACMQETGLNIWRILERAEVDSDPGGLNGGEERSAWKKMVEMDIHTRTNLIACALSDDGRWLVVSDLYEAKLFELITTPAGDLKPRRIKSFASAIRSQLSPDDPSLGGSAFAFTPDSSKLVMATATTAYILIVDLSMEDPVVLRRFDQHRNKGPADGRMKKKSKMNGTWDDDDPSSHATAAVNRLAVSPDGQWLATSDDLCRTYIFNLDSSQYHTTLPSLPFPPNVLSFLPENPHILLSALPNNSLHLFDIERNEVPPWARELCRRLPKRFTDALDPVLGLSFVPARSSTVGVDQGSLEQPQTAKDALFWSSTWICKVKLDVPSSWGSSKKRRQPEERDARHLVEVSVSEEAANFKMVTHFRSILAVHFLDSDELVVVERPLVDVLSKLPPAYFKPKYGRT</sequence>
<organism>
    <name type="scientific">Serpula lacrymans var. lacrymans (strain S7.9)</name>
    <name type="common">Dry rot fungus</name>
    <dbReference type="NCBI Taxonomy" id="578457"/>
    <lineage>
        <taxon>Eukaryota</taxon>
        <taxon>Fungi</taxon>
        <taxon>Dikarya</taxon>
        <taxon>Basidiomycota</taxon>
        <taxon>Agaricomycotina</taxon>
        <taxon>Agaricomycetes</taxon>
        <taxon>Agaricomycetidae</taxon>
        <taxon>Boletales</taxon>
        <taxon>Coniophorineae</taxon>
        <taxon>Serpulaceae</taxon>
        <taxon>Serpula</taxon>
    </lineage>
</organism>
<dbReference type="GO" id="GO:0034455">
    <property type="term" value="C:t-UTP complex"/>
    <property type="evidence" value="ECO:0007669"/>
    <property type="project" value="TreeGrafter"/>
</dbReference>
<dbReference type="SMART" id="SM00320">
    <property type="entry name" value="WD40"/>
    <property type="match status" value="7"/>
</dbReference>
<dbReference type="PANTHER" id="PTHR44163">
    <property type="entry name" value="U3 SMALL NUCLEOLAR RNA-ASSOCIATED PROTEIN 4 HOMOLOG"/>
    <property type="match status" value="1"/>
</dbReference>
<dbReference type="SUPFAM" id="SSF50978">
    <property type="entry name" value="WD40 repeat-like"/>
    <property type="match status" value="2"/>
</dbReference>
<dbReference type="HOGENOM" id="CLU_002392_2_0_1"/>
<dbReference type="GO" id="GO:0030686">
    <property type="term" value="C:90S preribosome"/>
    <property type="evidence" value="ECO:0007669"/>
    <property type="project" value="InterPro"/>
</dbReference>
<dbReference type="Proteomes" id="UP000008064">
    <property type="component" value="Unassembled WGS sequence"/>
</dbReference>
<evidence type="ECO:0000256" key="1">
    <source>
        <dbReference type="SAM" id="MobiDB-lite"/>
    </source>
</evidence>
<dbReference type="GeneID" id="18816195"/>
<dbReference type="GO" id="GO:0000462">
    <property type="term" value="P:maturation of SSU-rRNA from tricistronic rRNA transcript (SSU-rRNA, 5.8S rRNA, LSU-rRNA)"/>
    <property type="evidence" value="ECO:0007669"/>
    <property type="project" value="InterPro"/>
</dbReference>
<reference evidence="2" key="1">
    <citation type="submission" date="2011-04" db="EMBL/GenBank/DDBJ databases">
        <title>Evolution of plant cell wall degrading machinery underlies the functional diversity of forest fungi.</title>
        <authorList>
            <consortium name="US DOE Joint Genome Institute (JGI-PGF)"/>
            <person name="Eastwood D.C."/>
            <person name="Floudas D."/>
            <person name="Binder M."/>
            <person name="Majcherczyk A."/>
            <person name="Schneider P."/>
            <person name="Aerts A."/>
            <person name="Asiegbu F.O."/>
            <person name="Baker S.E."/>
            <person name="Barry K."/>
            <person name="Bendiksby M."/>
            <person name="Blumentritt M."/>
            <person name="Coutinho P.M."/>
            <person name="Cullen D."/>
            <person name="Cullen D."/>
            <person name="Gathman A."/>
            <person name="Goodell B."/>
            <person name="Henrissat B."/>
            <person name="Ihrmark K."/>
            <person name="Kauserud H."/>
            <person name="Kohler A."/>
            <person name="LaButti K."/>
            <person name="Lapidus A."/>
            <person name="Lavin J.L."/>
            <person name="Lee Y.-H."/>
            <person name="Lindquist E."/>
            <person name="Lilly W."/>
            <person name="Lucas S."/>
            <person name="Morin E."/>
            <person name="Murat C."/>
            <person name="Oguiza J.A."/>
            <person name="Park J."/>
            <person name="Pisabarro A.G."/>
            <person name="Riley R."/>
            <person name="Rosling A."/>
            <person name="Salamov A."/>
            <person name="Schmidt O."/>
            <person name="Schmutz J."/>
            <person name="Skrede I."/>
            <person name="Stenlid J."/>
            <person name="Wiebenga A."/>
            <person name="Xie X."/>
            <person name="Kues U."/>
            <person name="Hibbett D.S."/>
            <person name="Hoffmeister D."/>
            <person name="Hogberg N."/>
            <person name="Martin F."/>
            <person name="Grigoriev I.V."/>
            <person name="Watkinson S.C."/>
        </authorList>
    </citation>
    <scope>NUCLEOTIDE SEQUENCE</scope>
    <source>
        <strain evidence="2">S7.9</strain>
    </source>
</reference>
<gene>
    <name evidence="2" type="ORF">SERLADRAFT_445414</name>
</gene>
<feature type="region of interest" description="Disordered" evidence="1">
    <location>
        <begin position="646"/>
        <end position="671"/>
    </location>
</feature>
<dbReference type="InterPro" id="IPR015943">
    <property type="entry name" value="WD40/YVTN_repeat-like_dom_sf"/>
</dbReference>